<dbReference type="Proteomes" id="UP000595897">
    <property type="component" value="Chromosome"/>
</dbReference>
<keyword evidence="2" id="KW-0812">Transmembrane</keyword>
<reference evidence="4 5" key="1">
    <citation type="submission" date="2020-11" db="EMBL/GenBank/DDBJ databases">
        <title>Draft genome sequencing of a Lachnospiraceae strain isolated from anoxic soil subjected to BSD treatment.</title>
        <authorList>
            <person name="Uek A."/>
            <person name="Tonouchi A."/>
        </authorList>
    </citation>
    <scope>NUCLEOTIDE SEQUENCE [LARGE SCALE GENOMIC DNA]</scope>
    <source>
        <strain evidence="4 5">TB5</strain>
    </source>
</reference>
<dbReference type="SMART" id="SM00530">
    <property type="entry name" value="HTH_XRE"/>
    <property type="match status" value="1"/>
</dbReference>
<sequence length="205" mass="23614">MDSIKIGYFIAECRKEKQITQQQLADLLNITNKAVSKWETGNGLPDIAILTELASILDVTVDEILRAKKNDHTITVSEDSKRDINTQKEKKDNTDAVISYLVHKSINKFKLMAIVSTILSIVGVIIQYFIWSETKDLTGWLFGCWFEVCSAGVFYYYRTMMKNQIEDYNATADIKQDVKDITNPYLRVLIVAWVVMLFTIFFYLI</sequence>
<dbReference type="KEGG" id="ahb:bsdtb5_03690"/>
<dbReference type="PANTHER" id="PTHR46558">
    <property type="entry name" value="TRACRIPTIONAL REGULATORY PROTEIN-RELATED-RELATED"/>
    <property type="match status" value="1"/>
</dbReference>
<feature type="transmembrane region" description="Helical" evidence="2">
    <location>
        <begin position="137"/>
        <end position="157"/>
    </location>
</feature>
<evidence type="ECO:0000259" key="3">
    <source>
        <dbReference type="PROSITE" id="PS50943"/>
    </source>
</evidence>
<keyword evidence="1" id="KW-0238">DNA-binding</keyword>
<evidence type="ECO:0000256" key="1">
    <source>
        <dbReference type="ARBA" id="ARBA00023125"/>
    </source>
</evidence>
<dbReference type="Pfam" id="PF01381">
    <property type="entry name" value="HTH_3"/>
    <property type="match status" value="1"/>
</dbReference>
<protein>
    <recommendedName>
        <fullName evidence="3">HTH cro/C1-type domain-containing protein</fullName>
    </recommendedName>
</protein>
<organism evidence="4 5">
    <name type="scientific">Anaeromicropila herbilytica</name>
    <dbReference type="NCBI Taxonomy" id="2785025"/>
    <lineage>
        <taxon>Bacteria</taxon>
        <taxon>Bacillati</taxon>
        <taxon>Bacillota</taxon>
        <taxon>Clostridia</taxon>
        <taxon>Lachnospirales</taxon>
        <taxon>Lachnospiraceae</taxon>
        <taxon>Anaeromicropila</taxon>
    </lineage>
</organism>
<dbReference type="InterPro" id="IPR001387">
    <property type="entry name" value="Cro/C1-type_HTH"/>
</dbReference>
<dbReference type="Gene3D" id="1.10.260.40">
    <property type="entry name" value="lambda repressor-like DNA-binding domains"/>
    <property type="match status" value="1"/>
</dbReference>
<dbReference type="InterPro" id="IPR010982">
    <property type="entry name" value="Lambda_DNA-bd_dom_sf"/>
</dbReference>
<dbReference type="AlphaFoldDB" id="A0A7R7IBQ6"/>
<dbReference type="PROSITE" id="PS50943">
    <property type="entry name" value="HTH_CROC1"/>
    <property type="match status" value="1"/>
</dbReference>
<evidence type="ECO:0000313" key="5">
    <source>
        <dbReference type="Proteomes" id="UP000595897"/>
    </source>
</evidence>
<dbReference type="CDD" id="cd00093">
    <property type="entry name" value="HTH_XRE"/>
    <property type="match status" value="1"/>
</dbReference>
<accession>A0A7R7IBQ6</accession>
<proteinExistence type="predicted"/>
<evidence type="ECO:0000313" key="4">
    <source>
        <dbReference type="EMBL" id="BCN29074.1"/>
    </source>
</evidence>
<gene>
    <name evidence="4" type="ORF">bsdtb5_03690</name>
</gene>
<dbReference type="PANTHER" id="PTHR46558:SF11">
    <property type="entry name" value="HTH-TYPE TRANSCRIPTIONAL REGULATOR XRE"/>
    <property type="match status" value="1"/>
</dbReference>
<name>A0A7R7IBQ6_9FIRM</name>
<keyword evidence="2" id="KW-1133">Transmembrane helix</keyword>
<dbReference type="RefSeq" id="WP_271714370.1">
    <property type="nucleotide sequence ID" value="NZ_AP024169.1"/>
</dbReference>
<keyword evidence="2" id="KW-0472">Membrane</keyword>
<keyword evidence="5" id="KW-1185">Reference proteome</keyword>
<feature type="domain" description="HTH cro/C1-type" evidence="3">
    <location>
        <begin position="10"/>
        <end position="64"/>
    </location>
</feature>
<dbReference type="SUPFAM" id="SSF47413">
    <property type="entry name" value="lambda repressor-like DNA-binding domains"/>
    <property type="match status" value="1"/>
</dbReference>
<feature type="transmembrane region" description="Helical" evidence="2">
    <location>
        <begin position="185"/>
        <end position="204"/>
    </location>
</feature>
<evidence type="ECO:0000256" key="2">
    <source>
        <dbReference type="SAM" id="Phobius"/>
    </source>
</evidence>
<dbReference type="GO" id="GO:0003677">
    <property type="term" value="F:DNA binding"/>
    <property type="evidence" value="ECO:0007669"/>
    <property type="project" value="UniProtKB-KW"/>
</dbReference>
<feature type="transmembrane region" description="Helical" evidence="2">
    <location>
        <begin position="111"/>
        <end position="131"/>
    </location>
</feature>
<dbReference type="EMBL" id="AP024169">
    <property type="protein sequence ID" value="BCN29074.1"/>
    <property type="molecule type" value="Genomic_DNA"/>
</dbReference>